<reference evidence="1 2" key="1">
    <citation type="journal article" date="2024" name="Front Chem Biol">
        <title>Unveiling the potential of Daldinia eschscholtzii MFLUCC 19-0629 through bioactivity and bioinformatics studies for enhanced sustainable agriculture production.</title>
        <authorList>
            <person name="Brooks S."/>
            <person name="Weaver J.A."/>
            <person name="Klomchit A."/>
            <person name="Alharthi S.A."/>
            <person name="Onlamun T."/>
            <person name="Nurani R."/>
            <person name="Vong T.K."/>
            <person name="Alberti F."/>
            <person name="Greco C."/>
        </authorList>
    </citation>
    <scope>NUCLEOTIDE SEQUENCE [LARGE SCALE GENOMIC DNA]</scope>
    <source>
        <strain evidence="1">MFLUCC 19-0629</strain>
    </source>
</reference>
<name>A0AAX6MH50_9PEZI</name>
<comment type="caution">
    <text evidence="1">The sequence shown here is derived from an EMBL/GenBank/DDBJ whole genome shotgun (WGS) entry which is preliminary data.</text>
</comment>
<dbReference type="AlphaFoldDB" id="A0AAX6MH50"/>
<accession>A0AAX6MH50</accession>
<keyword evidence="2" id="KW-1185">Reference proteome</keyword>
<evidence type="ECO:0000313" key="1">
    <source>
        <dbReference type="EMBL" id="KAK6951980.1"/>
    </source>
</evidence>
<evidence type="ECO:0000313" key="2">
    <source>
        <dbReference type="Proteomes" id="UP001369815"/>
    </source>
</evidence>
<gene>
    <name evidence="1" type="ORF">Daesc_006506</name>
</gene>
<protein>
    <submittedName>
        <fullName evidence="1">Uncharacterized protein</fullName>
    </submittedName>
</protein>
<proteinExistence type="predicted"/>
<sequence>MGQRLSKPAFAHNINFPFKKKFSKEKLYHSIKPSSLGKFKMSFGSVGRVLHEGEGTKDKANVEIEDSGEPQYEWLLAKLEKDKSNPKNAAASIWSSHPYQREYAMYVEIFEANIAKKGLHAPRAENVFHTPIWADGNILFLDYDSSETSSAPSAPPADDTIIDPPADTSGDDQVVIYPGFNTQKYFFGLNYHYYRNKHWFRCIIDSFWGPQVKSVFQVINFNRPFIQIAFKIDWNYRDERRHFYYNVIIFLHIIARLRPIQGVGPLTNIFGFSFVNFSGKTITEIEAVERLGIDKPEGEGYDITKFAVRHRIETWRSHFVTIKD</sequence>
<dbReference type="EMBL" id="JBANMG010000006">
    <property type="protein sequence ID" value="KAK6951980.1"/>
    <property type="molecule type" value="Genomic_DNA"/>
</dbReference>
<organism evidence="1 2">
    <name type="scientific">Daldinia eschscholtzii</name>
    <dbReference type="NCBI Taxonomy" id="292717"/>
    <lineage>
        <taxon>Eukaryota</taxon>
        <taxon>Fungi</taxon>
        <taxon>Dikarya</taxon>
        <taxon>Ascomycota</taxon>
        <taxon>Pezizomycotina</taxon>
        <taxon>Sordariomycetes</taxon>
        <taxon>Xylariomycetidae</taxon>
        <taxon>Xylariales</taxon>
        <taxon>Hypoxylaceae</taxon>
        <taxon>Daldinia</taxon>
    </lineage>
</organism>
<dbReference type="Proteomes" id="UP001369815">
    <property type="component" value="Unassembled WGS sequence"/>
</dbReference>